<dbReference type="AlphaFoldDB" id="A0A2J7QB31"/>
<comment type="caution">
    <text evidence="1">The sequence shown here is derived from an EMBL/GenBank/DDBJ whole genome shotgun (WGS) entry which is preliminary data.</text>
</comment>
<evidence type="ECO:0000313" key="2">
    <source>
        <dbReference type="Proteomes" id="UP000235965"/>
    </source>
</evidence>
<gene>
    <name evidence="1" type="ORF">B7P43_G12370</name>
</gene>
<evidence type="ECO:0000313" key="1">
    <source>
        <dbReference type="EMBL" id="PNF25782.1"/>
    </source>
</evidence>
<protein>
    <submittedName>
        <fullName evidence="1">Uncharacterized protein</fullName>
    </submittedName>
</protein>
<dbReference type="EMBL" id="NEVH01016304">
    <property type="protein sequence ID" value="PNF25782.1"/>
    <property type="molecule type" value="Genomic_DNA"/>
</dbReference>
<name>A0A2J7QB31_9NEOP</name>
<accession>A0A2J7QB31</accession>
<sequence length="59" mass="6570">MVYQKYIDCTHIQYAMKHDHSPTPSASSAAVHCTYFVHYISTSLGHVIESCDLGLPDIS</sequence>
<reference evidence="1 2" key="1">
    <citation type="submission" date="2017-12" db="EMBL/GenBank/DDBJ databases">
        <title>Hemimetabolous genomes reveal molecular basis of termite eusociality.</title>
        <authorList>
            <person name="Harrison M.C."/>
            <person name="Jongepier E."/>
            <person name="Robertson H.M."/>
            <person name="Arning N."/>
            <person name="Bitard-Feildel T."/>
            <person name="Chao H."/>
            <person name="Childers C.P."/>
            <person name="Dinh H."/>
            <person name="Doddapaneni H."/>
            <person name="Dugan S."/>
            <person name="Gowin J."/>
            <person name="Greiner C."/>
            <person name="Han Y."/>
            <person name="Hu H."/>
            <person name="Hughes D.S.T."/>
            <person name="Huylmans A.-K."/>
            <person name="Kemena C."/>
            <person name="Kremer L.P.M."/>
            <person name="Lee S.L."/>
            <person name="Lopez-Ezquerra A."/>
            <person name="Mallet L."/>
            <person name="Monroy-Kuhn J.M."/>
            <person name="Moser A."/>
            <person name="Murali S.C."/>
            <person name="Muzny D.M."/>
            <person name="Otani S."/>
            <person name="Piulachs M.-D."/>
            <person name="Poelchau M."/>
            <person name="Qu J."/>
            <person name="Schaub F."/>
            <person name="Wada-Katsumata A."/>
            <person name="Worley K.C."/>
            <person name="Xie Q."/>
            <person name="Ylla G."/>
            <person name="Poulsen M."/>
            <person name="Gibbs R.A."/>
            <person name="Schal C."/>
            <person name="Richards S."/>
            <person name="Belles X."/>
            <person name="Korb J."/>
            <person name="Bornberg-Bauer E."/>
        </authorList>
    </citation>
    <scope>NUCLEOTIDE SEQUENCE [LARGE SCALE GENOMIC DNA]</scope>
    <source>
        <tissue evidence="1">Whole body</tissue>
    </source>
</reference>
<dbReference type="Proteomes" id="UP000235965">
    <property type="component" value="Unassembled WGS sequence"/>
</dbReference>
<dbReference type="InParanoid" id="A0A2J7QB31"/>
<proteinExistence type="predicted"/>
<organism evidence="1 2">
    <name type="scientific">Cryptotermes secundus</name>
    <dbReference type="NCBI Taxonomy" id="105785"/>
    <lineage>
        <taxon>Eukaryota</taxon>
        <taxon>Metazoa</taxon>
        <taxon>Ecdysozoa</taxon>
        <taxon>Arthropoda</taxon>
        <taxon>Hexapoda</taxon>
        <taxon>Insecta</taxon>
        <taxon>Pterygota</taxon>
        <taxon>Neoptera</taxon>
        <taxon>Polyneoptera</taxon>
        <taxon>Dictyoptera</taxon>
        <taxon>Blattodea</taxon>
        <taxon>Blattoidea</taxon>
        <taxon>Termitoidae</taxon>
        <taxon>Kalotermitidae</taxon>
        <taxon>Cryptotermitinae</taxon>
        <taxon>Cryptotermes</taxon>
    </lineage>
</organism>
<keyword evidence="2" id="KW-1185">Reference proteome</keyword>